<organism evidence="11 12">
    <name type="scientific">Diploptera punctata</name>
    <name type="common">Pacific beetle cockroach</name>
    <dbReference type="NCBI Taxonomy" id="6984"/>
    <lineage>
        <taxon>Eukaryota</taxon>
        <taxon>Metazoa</taxon>
        <taxon>Ecdysozoa</taxon>
        <taxon>Arthropoda</taxon>
        <taxon>Hexapoda</taxon>
        <taxon>Insecta</taxon>
        <taxon>Pterygota</taxon>
        <taxon>Neoptera</taxon>
        <taxon>Polyneoptera</taxon>
        <taxon>Dictyoptera</taxon>
        <taxon>Blattodea</taxon>
        <taxon>Blaberoidea</taxon>
        <taxon>Blaberidae</taxon>
        <taxon>Diplopterinae</taxon>
        <taxon>Diploptera</taxon>
    </lineage>
</organism>
<feature type="domain" description="Ionotropic glutamate receptor C-terminal" evidence="10">
    <location>
        <begin position="265"/>
        <end position="423"/>
    </location>
</feature>
<dbReference type="InterPro" id="IPR001320">
    <property type="entry name" value="Iontro_rcpt_C"/>
</dbReference>
<evidence type="ECO:0000256" key="2">
    <source>
        <dbReference type="ARBA" id="ARBA00008685"/>
    </source>
</evidence>
<dbReference type="EMBL" id="JASPKZ010008339">
    <property type="protein sequence ID" value="KAJ9580419.1"/>
    <property type="molecule type" value="Genomic_DNA"/>
</dbReference>
<keyword evidence="5 9" id="KW-1133">Transmembrane helix</keyword>
<protein>
    <recommendedName>
        <fullName evidence="10">Ionotropic glutamate receptor C-terminal domain-containing protein</fullName>
    </recommendedName>
</protein>
<reference evidence="11" key="2">
    <citation type="submission" date="2023-05" db="EMBL/GenBank/DDBJ databases">
        <authorList>
            <person name="Fouks B."/>
        </authorList>
    </citation>
    <scope>NUCLEOTIDE SEQUENCE</scope>
    <source>
        <strain evidence="11">Stay&amp;Tobe</strain>
        <tissue evidence="11">Testes</tissue>
    </source>
</reference>
<keyword evidence="4 9" id="KW-0812">Transmembrane</keyword>
<dbReference type="GO" id="GO:0050906">
    <property type="term" value="P:detection of stimulus involved in sensory perception"/>
    <property type="evidence" value="ECO:0007669"/>
    <property type="project" value="UniProtKB-ARBA"/>
</dbReference>
<evidence type="ECO:0000259" key="10">
    <source>
        <dbReference type="Pfam" id="PF00060"/>
    </source>
</evidence>
<evidence type="ECO:0000313" key="12">
    <source>
        <dbReference type="Proteomes" id="UP001233999"/>
    </source>
</evidence>
<evidence type="ECO:0000256" key="4">
    <source>
        <dbReference type="ARBA" id="ARBA00022692"/>
    </source>
</evidence>
<accession>A0AAD7ZGW1</accession>
<evidence type="ECO:0000256" key="8">
    <source>
        <dbReference type="ARBA" id="ARBA00023180"/>
    </source>
</evidence>
<name>A0AAD7ZGW1_DIPPU</name>
<dbReference type="Gene3D" id="1.10.287.70">
    <property type="match status" value="1"/>
</dbReference>
<dbReference type="PANTHER" id="PTHR42643">
    <property type="entry name" value="IONOTROPIC RECEPTOR 20A-RELATED"/>
    <property type="match status" value="1"/>
</dbReference>
<evidence type="ECO:0000256" key="7">
    <source>
        <dbReference type="ARBA" id="ARBA00023170"/>
    </source>
</evidence>
<dbReference type="Proteomes" id="UP001233999">
    <property type="component" value="Unassembled WGS sequence"/>
</dbReference>
<evidence type="ECO:0000256" key="3">
    <source>
        <dbReference type="ARBA" id="ARBA00022475"/>
    </source>
</evidence>
<feature type="transmembrane region" description="Helical" evidence="9">
    <location>
        <begin position="322"/>
        <end position="342"/>
    </location>
</feature>
<evidence type="ECO:0000313" key="11">
    <source>
        <dbReference type="EMBL" id="KAJ9580419.1"/>
    </source>
</evidence>
<reference evidence="11" key="1">
    <citation type="journal article" date="2023" name="IScience">
        <title>Live-bearing cockroach genome reveals convergent evolutionary mechanisms linked to viviparity in insects and beyond.</title>
        <authorList>
            <person name="Fouks B."/>
            <person name="Harrison M.C."/>
            <person name="Mikhailova A.A."/>
            <person name="Marchal E."/>
            <person name="English S."/>
            <person name="Carruthers M."/>
            <person name="Jennings E.C."/>
            <person name="Chiamaka E.L."/>
            <person name="Frigard R.A."/>
            <person name="Pippel M."/>
            <person name="Attardo G.M."/>
            <person name="Benoit J.B."/>
            <person name="Bornberg-Bauer E."/>
            <person name="Tobe S.S."/>
        </authorList>
    </citation>
    <scope>NUCLEOTIDE SEQUENCE</scope>
    <source>
        <strain evidence="11">Stay&amp;Tobe</strain>
    </source>
</reference>
<keyword evidence="8" id="KW-0325">Glycoprotein</keyword>
<feature type="transmembrane region" description="Helical" evidence="9">
    <location>
        <begin position="260"/>
        <end position="283"/>
    </location>
</feature>
<comment type="subcellular location">
    <subcellularLocation>
        <location evidence="1">Cell membrane</location>
        <topology evidence="1">Multi-pass membrane protein</topology>
    </subcellularLocation>
</comment>
<evidence type="ECO:0000256" key="5">
    <source>
        <dbReference type="ARBA" id="ARBA00022989"/>
    </source>
</evidence>
<dbReference type="AlphaFoldDB" id="A0AAD7ZGW1"/>
<dbReference type="PANTHER" id="PTHR42643:SF30">
    <property type="entry name" value="IONOTROPIC RECEPTOR 40A-RELATED"/>
    <property type="match status" value="1"/>
</dbReference>
<comment type="caution">
    <text evidence="11">The sequence shown here is derived from an EMBL/GenBank/DDBJ whole genome shotgun (WGS) entry which is preliminary data.</text>
</comment>
<dbReference type="GO" id="GO:0005886">
    <property type="term" value="C:plasma membrane"/>
    <property type="evidence" value="ECO:0007669"/>
    <property type="project" value="UniProtKB-SubCell"/>
</dbReference>
<evidence type="ECO:0000256" key="9">
    <source>
        <dbReference type="SAM" id="Phobius"/>
    </source>
</evidence>
<comment type="similarity">
    <text evidence="2">Belongs to the glutamate-gated ion channel (TC 1.A.10.1) family.</text>
</comment>
<evidence type="ECO:0000256" key="6">
    <source>
        <dbReference type="ARBA" id="ARBA00023136"/>
    </source>
</evidence>
<sequence>MKIYWRCFSEIRSEKQFNFIYILRDYGNDLEDIMDLIEISHFYFYGLSNGYFPKITIALPELPEEVRDSVNEFLMDLVCTFKMYNTVFIFPERKYVYSESTSEVTPLVVTKLYTWFPFQEYQQCGECRDLVLIDRWNLKGNGQFEQKTELFPSKMPKQYNGCSIKYSLMDFSNSYWELEWTLLRSIFDSVNTTELVETQGIDMDVIFLRSLNAELFSETIEAGNDNNSVFKVSYPHLFSKLLWYVPCPRKTVRHGHFYKVFAQGVWLLFFTSYILVAAITIFLKKTRKYEYLDSLTYSLYCNWAVATSVSVPEMPTISKLRLFFFLWVCYCLIISAVFQTYFTSFLIEPGTEEQIDTLENLLKHNLTVFIGDHIGFMLYGVSHRSNISQESFDIFSRSDVPIEDFFTHERSAVLIGDLDMKTKFPSHLAGIEPCYFCFLECYSTHSVYFVPASPYYEAFNSKVLQYNEAGLLIKETDEYISSHSQSVLNVSVVENKFGKLTTEEYFIFNMTHRHVNFHLILVLVIF</sequence>
<proteinExistence type="inferred from homology"/>
<gene>
    <name evidence="11" type="ORF">L9F63_024395</name>
</gene>
<dbReference type="Pfam" id="PF00060">
    <property type="entry name" value="Lig_chan"/>
    <property type="match status" value="1"/>
</dbReference>
<dbReference type="InterPro" id="IPR052192">
    <property type="entry name" value="Insect_Ionotropic_Sensory_Rcpt"/>
</dbReference>
<dbReference type="GO" id="GO:0015276">
    <property type="term" value="F:ligand-gated monoatomic ion channel activity"/>
    <property type="evidence" value="ECO:0007669"/>
    <property type="project" value="InterPro"/>
</dbReference>
<keyword evidence="6 9" id="KW-0472">Membrane</keyword>
<evidence type="ECO:0000256" key="1">
    <source>
        <dbReference type="ARBA" id="ARBA00004651"/>
    </source>
</evidence>
<keyword evidence="7" id="KW-0675">Receptor</keyword>
<keyword evidence="12" id="KW-1185">Reference proteome</keyword>
<keyword evidence="3" id="KW-1003">Cell membrane</keyword>